<evidence type="ECO:0000256" key="2">
    <source>
        <dbReference type="SAM" id="MobiDB-lite"/>
    </source>
</evidence>
<dbReference type="GO" id="GO:0006897">
    <property type="term" value="P:endocytosis"/>
    <property type="evidence" value="ECO:0007669"/>
    <property type="project" value="UniProtKB-KW"/>
</dbReference>
<evidence type="ECO:0000313" key="4">
    <source>
        <dbReference type="EMBL" id="KLU91044.1"/>
    </source>
</evidence>
<feature type="domain" description="FCH" evidence="3">
    <location>
        <begin position="14"/>
        <end position="100"/>
    </location>
</feature>
<keyword evidence="6" id="KW-1185">Reference proteome</keyword>
<protein>
    <recommendedName>
        <fullName evidence="3">FCH domain-containing protein</fullName>
    </recommendedName>
</protein>
<gene>
    <name evidence="4" type="ORF">MAPG_09568</name>
</gene>
<dbReference type="PANTHER" id="PTHR23065">
    <property type="entry name" value="PROLINE-SERINE-THREONINE PHOSPHATASE INTERACTING PROTEIN 1"/>
    <property type="match status" value="1"/>
</dbReference>
<feature type="region of interest" description="Disordered" evidence="2">
    <location>
        <begin position="526"/>
        <end position="585"/>
    </location>
</feature>
<dbReference type="Pfam" id="PF10291">
    <property type="entry name" value="muHD"/>
    <property type="match status" value="1"/>
</dbReference>
<feature type="compositionally biased region" description="Basic and acidic residues" evidence="2">
    <location>
        <begin position="281"/>
        <end position="295"/>
    </location>
</feature>
<reference evidence="6" key="2">
    <citation type="submission" date="2010-05" db="EMBL/GenBank/DDBJ databases">
        <title>The genome sequence of Magnaporthe poae strain ATCC 64411.</title>
        <authorList>
            <person name="Ma L.-J."/>
            <person name="Dead R."/>
            <person name="Young S."/>
            <person name="Zeng Q."/>
            <person name="Koehrsen M."/>
            <person name="Alvarado L."/>
            <person name="Berlin A."/>
            <person name="Chapman S.B."/>
            <person name="Chen Z."/>
            <person name="Freedman E."/>
            <person name="Gellesch M."/>
            <person name="Goldberg J."/>
            <person name="Griggs A."/>
            <person name="Gujja S."/>
            <person name="Heilman E.R."/>
            <person name="Heiman D."/>
            <person name="Hepburn T."/>
            <person name="Howarth C."/>
            <person name="Jen D."/>
            <person name="Larson L."/>
            <person name="Mehta T."/>
            <person name="Neiman D."/>
            <person name="Pearson M."/>
            <person name="Roberts A."/>
            <person name="Saif S."/>
            <person name="Shea T."/>
            <person name="Shenoy N."/>
            <person name="Sisk P."/>
            <person name="Stolte C."/>
            <person name="Sykes S."/>
            <person name="Walk T."/>
            <person name="White J."/>
            <person name="Yandava C."/>
            <person name="Haas B."/>
            <person name="Nusbaum C."/>
            <person name="Birren B."/>
        </authorList>
    </citation>
    <scope>NUCLEOTIDE SEQUENCE [LARGE SCALE GENOMIC DNA]</scope>
    <source>
        <strain evidence="6">ATCC 64411 / 73-15</strain>
    </source>
</reference>
<dbReference type="SMART" id="SM00055">
    <property type="entry name" value="FCH"/>
    <property type="match status" value="1"/>
</dbReference>
<reference evidence="4" key="1">
    <citation type="submission" date="2010-05" db="EMBL/GenBank/DDBJ databases">
        <title>The Genome Sequence of Magnaporthe poae strain ATCC 64411.</title>
        <authorList>
            <consortium name="The Broad Institute Genome Sequencing Platform"/>
            <consortium name="Broad Institute Genome Sequencing Center for Infectious Disease"/>
            <person name="Ma L.-J."/>
            <person name="Dead R."/>
            <person name="Young S."/>
            <person name="Zeng Q."/>
            <person name="Koehrsen M."/>
            <person name="Alvarado L."/>
            <person name="Berlin A."/>
            <person name="Chapman S.B."/>
            <person name="Chen Z."/>
            <person name="Freedman E."/>
            <person name="Gellesch M."/>
            <person name="Goldberg J."/>
            <person name="Griggs A."/>
            <person name="Gujja S."/>
            <person name="Heilman E.R."/>
            <person name="Heiman D."/>
            <person name="Hepburn T."/>
            <person name="Howarth C."/>
            <person name="Jen D."/>
            <person name="Larson L."/>
            <person name="Mehta T."/>
            <person name="Neiman D."/>
            <person name="Pearson M."/>
            <person name="Roberts A."/>
            <person name="Saif S."/>
            <person name="Shea T."/>
            <person name="Shenoy N."/>
            <person name="Sisk P."/>
            <person name="Stolte C."/>
            <person name="Sykes S."/>
            <person name="Walk T."/>
            <person name="White J."/>
            <person name="Yandava C."/>
            <person name="Haas B."/>
            <person name="Nusbaum C."/>
            <person name="Birren B."/>
        </authorList>
    </citation>
    <scope>NUCLEOTIDE SEQUENCE</scope>
    <source>
        <strain evidence="4">ATCC 64411</strain>
    </source>
</reference>
<feature type="region of interest" description="Disordered" evidence="2">
    <location>
        <begin position="864"/>
        <end position="888"/>
    </location>
</feature>
<evidence type="ECO:0000256" key="1">
    <source>
        <dbReference type="ARBA" id="ARBA00022583"/>
    </source>
</evidence>
<dbReference type="EMBL" id="ADBL01002446">
    <property type="status" value="NOT_ANNOTATED_CDS"/>
    <property type="molecule type" value="Genomic_DNA"/>
</dbReference>
<dbReference type="OrthoDB" id="331602at2759"/>
<dbReference type="AlphaFoldDB" id="A0A0C4EAA6"/>
<feature type="compositionally biased region" description="Polar residues" evidence="2">
    <location>
        <begin position="317"/>
        <end position="336"/>
    </location>
</feature>
<evidence type="ECO:0000313" key="5">
    <source>
        <dbReference type="EnsemblFungi" id="MAPG_09568T0"/>
    </source>
</evidence>
<dbReference type="InterPro" id="IPR018808">
    <property type="entry name" value="Muniscin_C"/>
</dbReference>
<feature type="compositionally biased region" description="Acidic residues" evidence="2">
    <location>
        <begin position="868"/>
        <end position="877"/>
    </location>
</feature>
<dbReference type="EMBL" id="GL876976">
    <property type="protein sequence ID" value="KLU91044.1"/>
    <property type="molecule type" value="Genomic_DNA"/>
</dbReference>
<feature type="compositionally biased region" description="Polar residues" evidence="2">
    <location>
        <begin position="555"/>
        <end position="585"/>
    </location>
</feature>
<name>A0A0C4EAA6_MAGP6</name>
<dbReference type="GO" id="GO:0030139">
    <property type="term" value="C:endocytic vesicle"/>
    <property type="evidence" value="ECO:0007669"/>
    <property type="project" value="TreeGrafter"/>
</dbReference>
<dbReference type="OMA" id="FQTHEVD"/>
<evidence type="ECO:0000313" key="6">
    <source>
        <dbReference type="Proteomes" id="UP000011715"/>
    </source>
</evidence>
<dbReference type="VEuPathDB" id="FungiDB:MAPG_09568"/>
<dbReference type="Pfam" id="PF00611">
    <property type="entry name" value="FCH"/>
    <property type="match status" value="1"/>
</dbReference>
<reference evidence="5" key="4">
    <citation type="journal article" date="2015" name="G3 (Bethesda)">
        <title>Genome sequences of three phytopathogenic species of the Magnaporthaceae family of fungi.</title>
        <authorList>
            <person name="Okagaki L.H."/>
            <person name="Nunes C.C."/>
            <person name="Sailsbery J."/>
            <person name="Clay B."/>
            <person name="Brown D."/>
            <person name="John T."/>
            <person name="Oh Y."/>
            <person name="Young N."/>
            <person name="Fitzgerald M."/>
            <person name="Haas B.J."/>
            <person name="Zeng Q."/>
            <person name="Young S."/>
            <person name="Adiconis X."/>
            <person name="Fan L."/>
            <person name="Levin J.Z."/>
            <person name="Mitchell T.K."/>
            <person name="Okubara P.A."/>
            <person name="Farman M.L."/>
            <person name="Kohn L.M."/>
            <person name="Birren B."/>
            <person name="Ma L.-J."/>
            <person name="Dean R.A."/>
        </authorList>
    </citation>
    <scope>NUCLEOTIDE SEQUENCE</scope>
    <source>
        <strain evidence="5">ATCC 64411 / 73-15</strain>
    </source>
</reference>
<dbReference type="EnsemblFungi" id="MAPG_09568T0">
    <property type="protein sequence ID" value="MAPG_09568T0"/>
    <property type="gene ID" value="MAPG_09568"/>
</dbReference>
<dbReference type="SUPFAM" id="SSF103657">
    <property type="entry name" value="BAR/IMD domain-like"/>
    <property type="match status" value="1"/>
</dbReference>
<feature type="region of interest" description="Disordered" evidence="2">
    <location>
        <begin position="256"/>
        <end position="407"/>
    </location>
</feature>
<feature type="compositionally biased region" description="Polar residues" evidence="2">
    <location>
        <begin position="348"/>
        <end position="364"/>
    </location>
</feature>
<dbReference type="GO" id="GO:0032153">
    <property type="term" value="C:cell division site"/>
    <property type="evidence" value="ECO:0007669"/>
    <property type="project" value="TreeGrafter"/>
</dbReference>
<dbReference type="InterPro" id="IPR027267">
    <property type="entry name" value="AH/BAR_dom_sf"/>
</dbReference>
<feature type="region of interest" description="Disordered" evidence="2">
    <location>
        <begin position="420"/>
        <end position="446"/>
    </location>
</feature>
<dbReference type="Proteomes" id="UP000011715">
    <property type="component" value="Unassembled WGS sequence"/>
</dbReference>
<dbReference type="STRING" id="644358.A0A0C4EAA6"/>
<sequence>MEDLSRSEYPAMLAHLQPSQATQALVDRVKRINKINNEVADWLQERHRIEEQYVAGLRKLMTFKVPNSASELGVFQSPWDKVIQSVESIASSHQTYAMRVAKDVEQPLRNFHTRKEVVGMQTFISNLQSMAKELDEAQHAADKQNKKAGKISAQKLDAANSRLEIATQQWEAQAPFIFESLQALDEQRTNHLRDVLTQLQTHEVDQASRTQASAEEVLNLTLEISTAAEIESFAHRTTSGKTKLEKRTVAPARLSTSAAGSIIRPQSSAGFGLDENTPSEHSGDRIETVHTESKLRSRIGTMLGRRRQSIHGGFGQLSPQKNSGPFSRGLSSSHGQRLSPRASMHNLPDSNRLSSLVESPNSPTIPAVPPLPETKANGVSPAAGTDASEKPIEDGAAPTENAPVPLTNGEVDEIFGAAPQQSTAQTAGDEGGTQGGKDSEGYTVPAAMNDPISQAQREAAASGEEPDQFFRLSIQKEPVAEEDADAQKAAISSVTSTLSASMPLRKGGTVRGRREVRNTAYMPMPTQAPLEPIQRPTENSAIPPSTALPAHVANKPSTSATLATETSIGGTSDTQSLRSAASMVQESQPLNKYPQMEAQGLNSCIIETVSATCKAGGITSVEIESTREIAMCFNSAPESASRHTETVRINNFPLLRAIEPNRIFVSDTGHADEFTLDTSHLAETSTAFTYQPHSNSSDVTTPAPPCPLILVPARHAPKKPTGVGSLKVGVFIRLNPAAFPASSDKTDVAPLPLLLHKVTFVVTYKGKAKLARAKLDRGSILNCRLDHENGQAYYTPLELNLPAPPRDGEPKWSTYVCQIFPDGEDADLKLGHVEARWGYERKEDEIAGACVSLSRLLEDKGKGKAVEEADADTDPFSDDNPISPRPDDRRWEAVPLIVRRQYEVKADIMEEADILGGPK</sequence>
<reference evidence="4" key="3">
    <citation type="submission" date="2011-03" db="EMBL/GenBank/DDBJ databases">
        <title>Annotation of Magnaporthe poae ATCC 64411.</title>
        <authorList>
            <person name="Ma L.-J."/>
            <person name="Dead R."/>
            <person name="Young S.K."/>
            <person name="Zeng Q."/>
            <person name="Gargeya S."/>
            <person name="Fitzgerald M."/>
            <person name="Haas B."/>
            <person name="Abouelleil A."/>
            <person name="Alvarado L."/>
            <person name="Arachchi H.M."/>
            <person name="Berlin A."/>
            <person name="Brown A."/>
            <person name="Chapman S.B."/>
            <person name="Chen Z."/>
            <person name="Dunbar C."/>
            <person name="Freedman E."/>
            <person name="Gearin G."/>
            <person name="Gellesch M."/>
            <person name="Goldberg J."/>
            <person name="Griggs A."/>
            <person name="Gujja S."/>
            <person name="Heiman D."/>
            <person name="Howarth C."/>
            <person name="Larson L."/>
            <person name="Lui A."/>
            <person name="MacDonald P.J.P."/>
            <person name="Mehta T."/>
            <person name="Montmayeur A."/>
            <person name="Murphy C."/>
            <person name="Neiman D."/>
            <person name="Pearson M."/>
            <person name="Priest M."/>
            <person name="Roberts A."/>
            <person name="Saif S."/>
            <person name="Shea T."/>
            <person name="Shenoy N."/>
            <person name="Sisk P."/>
            <person name="Stolte C."/>
            <person name="Sykes S."/>
            <person name="Yandava C."/>
            <person name="Wortman J."/>
            <person name="Nusbaum C."/>
            <person name="Birren B."/>
        </authorList>
    </citation>
    <scope>NUCLEOTIDE SEQUENCE</scope>
    <source>
        <strain evidence="4">ATCC 64411</strain>
    </source>
</reference>
<feature type="compositionally biased region" description="Polar residues" evidence="2">
    <location>
        <begin position="256"/>
        <end position="269"/>
    </location>
</feature>
<keyword evidence="1" id="KW-0254">Endocytosis</keyword>
<accession>A0A0C4EAA6</accession>
<dbReference type="eggNOG" id="ENOG502QQAW">
    <property type="taxonomic scope" value="Eukaryota"/>
</dbReference>
<dbReference type="GO" id="GO:0032185">
    <property type="term" value="P:septin cytoskeleton organization"/>
    <property type="evidence" value="ECO:0007669"/>
    <property type="project" value="TreeGrafter"/>
</dbReference>
<dbReference type="InterPro" id="IPR001060">
    <property type="entry name" value="FCH_dom"/>
</dbReference>
<dbReference type="Gene3D" id="1.20.1270.60">
    <property type="entry name" value="Arfaptin homology (AH) domain/BAR domain"/>
    <property type="match status" value="1"/>
</dbReference>
<reference evidence="5" key="5">
    <citation type="submission" date="2015-06" db="UniProtKB">
        <authorList>
            <consortium name="EnsemblFungi"/>
        </authorList>
    </citation>
    <scope>IDENTIFICATION</scope>
    <source>
        <strain evidence="5">ATCC 64411</strain>
    </source>
</reference>
<dbReference type="FunFam" id="1.20.1270.60:FF:000102">
    <property type="entry name" value="WGS project CABT00000000 data, contig 2.23"/>
    <property type="match status" value="1"/>
</dbReference>
<dbReference type="PANTHER" id="PTHR23065:SF54">
    <property type="entry name" value="SUPPRESSOR OF YEAST PROFILIN DELETION"/>
    <property type="match status" value="1"/>
</dbReference>
<proteinExistence type="predicted"/>
<dbReference type="CDD" id="cd07650">
    <property type="entry name" value="F-BAR_Syp1p_like"/>
    <property type="match status" value="1"/>
</dbReference>
<evidence type="ECO:0000259" key="3">
    <source>
        <dbReference type="SMART" id="SM00055"/>
    </source>
</evidence>
<organism evidence="5 6">
    <name type="scientific">Magnaporthiopsis poae (strain ATCC 64411 / 73-15)</name>
    <name type="common">Kentucky bluegrass fungus</name>
    <name type="synonym">Magnaporthe poae</name>
    <dbReference type="NCBI Taxonomy" id="644358"/>
    <lineage>
        <taxon>Eukaryota</taxon>
        <taxon>Fungi</taxon>
        <taxon>Dikarya</taxon>
        <taxon>Ascomycota</taxon>
        <taxon>Pezizomycotina</taxon>
        <taxon>Sordariomycetes</taxon>
        <taxon>Sordariomycetidae</taxon>
        <taxon>Magnaporthales</taxon>
        <taxon>Magnaporthaceae</taxon>
        <taxon>Magnaporthiopsis</taxon>
    </lineage>
</organism>
<dbReference type="GO" id="GO:0005886">
    <property type="term" value="C:plasma membrane"/>
    <property type="evidence" value="ECO:0007669"/>
    <property type="project" value="TreeGrafter"/>
</dbReference>